<feature type="chain" id="PRO_5041726481" evidence="3">
    <location>
        <begin position="29"/>
        <end position="536"/>
    </location>
</feature>
<protein>
    <submittedName>
        <fullName evidence="4">Uncharacterized protein</fullName>
    </submittedName>
</protein>
<feature type="compositionally biased region" description="Polar residues" evidence="1">
    <location>
        <begin position="93"/>
        <end position="106"/>
    </location>
</feature>
<feature type="region of interest" description="Disordered" evidence="1">
    <location>
        <begin position="85"/>
        <end position="106"/>
    </location>
</feature>
<evidence type="ECO:0000313" key="4">
    <source>
        <dbReference type="EMBL" id="KAK3094525.1"/>
    </source>
</evidence>
<keyword evidence="2" id="KW-1133">Transmembrane helix</keyword>
<evidence type="ECO:0000256" key="3">
    <source>
        <dbReference type="SAM" id="SignalP"/>
    </source>
</evidence>
<dbReference type="PANTHER" id="PTHR40472:SF6">
    <property type="entry name" value="RICIN B-TYPE LECTIN DOMAIN-CONTAINING PROTEIN"/>
    <property type="match status" value="1"/>
</dbReference>
<sequence length="536" mass="61459">MQNTLYSRFTMLLLIPFLSILSPLLISASSNDTAIGIGVDGVPKNVSSIVRAIMLATSLFSNIRSYSINKNQKLMYPQYYGKNDQEDDGPISSHETTYQEDVSTDSLNPKDWRWTKLQTGVEAGNAIVSAIGSDTHSTRFHTIGKIAKNFAPFLGAIGPALGFINMFIAKGPSPELQLMLREFARINAKFDQVFSKIDELETVIIEKAIKSQYGKYQSKISALSHLLNNFLNVSSNGASDGTRESRKNKFLEEYNKSDTTATLELWQGMMSQRVLRDYIPESVAKYTSNHRLQTQNILKRVLNSIIQGVNVMMYRYQMIGDNGTYIDQKSLWDERIQQLVSEMIKFDRKVADRYGKQSEKDTDVILANMFGASNKDVADVLYPFLSQKYDWRNWLVVVYDPLYGGDKHYVRFCGGFHRFRTHGRNTVVASISQYYSHLDEESVRKKILSTRTGRATTTHYWHRWNKQNKYICYDAQKMYDKISLRIGKGCNYPGFGVIKSNANIIYRAPKDHLVLVDKKCTYFETSRYKFKVHAFR</sequence>
<dbReference type="PANTHER" id="PTHR40472">
    <property type="entry name" value="RICIN B-TYPE LECTIN DOMAIN-CONTAINING PROTEIN"/>
    <property type="match status" value="1"/>
</dbReference>
<gene>
    <name evidence="4" type="ORF">FSP39_002862</name>
</gene>
<dbReference type="InterPro" id="IPR039051">
    <property type="entry name" value="SE-CTX-like"/>
</dbReference>
<feature type="transmembrane region" description="Helical" evidence="2">
    <location>
        <begin position="149"/>
        <end position="169"/>
    </location>
</feature>
<feature type="signal peptide" evidence="3">
    <location>
        <begin position="1"/>
        <end position="28"/>
    </location>
</feature>
<evidence type="ECO:0000313" key="5">
    <source>
        <dbReference type="Proteomes" id="UP001186944"/>
    </source>
</evidence>
<comment type="caution">
    <text evidence="4">The sequence shown here is derived from an EMBL/GenBank/DDBJ whole genome shotgun (WGS) entry which is preliminary data.</text>
</comment>
<keyword evidence="3" id="KW-0732">Signal</keyword>
<proteinExistence type="predicted"/>
<organism evidence="4 5">
    <name type="scientific">Pinctada imbricata</name>
    <name type="common">Atlantic pearl-oyster</name>
    <name type="synonym">Pinctada martensii</name>
    <dbReference type="NCBI Taxonomy" id="66713"/>
    <lineage>
        <taxon>Eukaryota</taxon>
        <taxon>Metazoa</taxon>
        <taxon>Spiralia</taxon>
        <taxon>Lophotrochozoa</taxon>
        <taxon>Mollusca</taxon>
        <taxon>Bivalvia</taxon>
        <taxon>Autobranchia</taxon>
        <taxon>Pteriomorphia</taxon>
        <taxon>Pterioida</taxon>
        <taxon>Pterioidea</taxon>
        <taxon>Pteriidae</taxon>
        <taxon>Pinctada</taxon>
    </lineage>
</organism>
<evidence type="ECO:0000256" key="1">
    <source>
        <dbReference type="SAM" id="MobiDB-lite"/>
    </source>
</evidence>
<accession>A0AA88XYK2</accession>
<dbReference type="EMBL" id="VSWD01000008">
    <property type="protein sequence ID" value="KAK3094525.1"/>
    <property type="molecule type" value="Genomic_DNA"/>
</dbReference>
<dbReference type="AlphaFoldDB" id="A0AA88XYK2"/>
<evidence type="ECO:0000256" key="2">
    <source>
        <dbReference type="SAM" id="Phobius"/>
    </source>
</evidence>
<keyword evidence="2" id="KW-0472">Membrane</keyword>
<keyword evidence="5" id="KW-1185">Reference proteome</keyword>
<name>A0AA88XYK2_PINIB</name>
<keyword evidence="2" id="KW-0812">Transmembrane</keyword>
<feature type="transmembrane region" description="Helical" evidence="2">
    <location>
        <begin position="46"/>
        <end position="63"/>
    </location>
</feature>
<reference evidence="4" key="1">
    <citation type="submission" date="2019-08" db="EMBL/GenBank/DDBJ databases">
        <title>The improved chromosome-level genome for the pearl oyster Pinctada fucata martensii using PacBio sequencing and Hi-C.</title>
        <authorList>
            <person name="Zheng Z."/>
        </authorList>
    </citation>
    <scope>NUCLEOTIDE SEQUENCE</scope>
    <source>
        <strain evidence="4">ZZ-2019</strain>
        <tissue evidence="4">Adductor muscle</tissue>
    </source>
</reference>
<dbReference type="Proteomes" id="UP001186944">
    <property type="component" value="Unassembled WGS sequence"/>
</dbReference>